<dbReference type="RefSeq" id="WP_070049275.1">
    <property type="nucleotide sequence ID" value="NZ_CBCSDO010000004.1"/>
</dbReference>
<evidence type="ECO:0008006" key="3">
    <source>
        <dbReference type="Google" id="ProtNLM"/>
    </source>
</evidence>
<accession>A0A1E7Q6A3</accession>
<comment type="caution">
    <text evidence="1">The sequence shown here is derived from an EMBL/GenBank/DDBJ whole genome shotgun (WGS) entry which is preliminary data.</text>
</comment>
<dbReference type="Proteomes" id="UP000242258">
    <property type="component" value="Unassembled WGS sequence"/>
</dbReference>
<proteinExistence type="predicted"/>
<protein>
    <recommendedName>
        <fullName evidence="3">VOC domain-containing protein</fullName>
    </recommendedName>
</protein>
<dbReference type="OrthoDB" id="7545296at2"/>
<dbReference type="SUPFAM" id="SSF54593">
    <property type="entry name" value="Glyoxalase/Bleomycin resistance protein/Dihydroxybiphenyl dioxygenase"/>
    <property type="match status" value="2"/>
</dbReference>
<keyword evidence="2" id="KW-1185">Reference proteome</keyword>
<evidence type="ECO:0000313" key="2">
    <source>
        <dbReference type="Proteomes" id="UP000242258"/>
    </source>
</evidence>
<name>A0A1E7Q6A3_9GAMM</name>
<dbReference type="STRING" id="1628148.BI198_09140"/>
<sequence length="302" mass="33132">MLKTIVVVTILSSNAEHSESVYTQHLAYKTVEKGIVSEVLAASWGAKNAAGAPYVVMQPESGKPVFIRFIEQPNAANYMPMRQLGWSATEILVENPDELAEKLRNTEFNIIGEPAFLTEKKNVKAFQALGPDKELLYFTRILDPAKSNFDLGMATSYVDNVFIMVAGTRDLAATSAFYQEQLGNKVAGPYPYQIDVLSQAYNAPVATTYNISLAQMPSQFLLELDQYPLEAAAINKPHQGLPAGVALVSFEYDNLATANYAFINPPSAKTEAPYYGRITATIEGPNGELIELINTQHQGKIQ</sequence>
<gene>
    <name evidence="1" type="ORF">BI198_09140</name>
</gene>
<evidence type="ECO:0000313" key="1">
    <source>
        <dbReference type="EMBL" id="OEY69705.1"/>
    </source>
</evidence>
<dbReference type="Gene3D" id="3.10.180.10">
    <property type="entry name" value="2,3-Dihydroxybiphenyl 1,2-Dioxygenase, domain 1"/>
    <property type="match status" value="1"/>
</dbReference>
<organism evidence="1 2">
    <name type="scientific">Rheinheimera salexigens</name>
    <dbReference type="NCBI Taxonomy" id="1628148"/>
    <lineage>
        <taxon>Bacteria</taxon>
        <taxon>Pseudomonadati</taxon>
        <taxon>Pseudomonadota</taxon>
        <taxon>Gammaproteobacteria</taxon>
        <taxon>Chromatiales</taxon>
        <taxon>Chromatiaceae</taxon>
        <taxon>Rheinheimera</taxon>
    </lineage>
</organism>
<reference evidence="2" key="1">
    <citation type="submission" date="2016-09" db="EMBL/GenBank/DDBJ databases">
        <authorList>
            <person name="Wan X."/>
            <person name="Hou S."/>
        </authorList>
    </citation>
    <scope>NUCLEOTIDE SEQUENCE [LARGE SCALE GENOMIC DNA]</scope>
    <source>
        <strain evidence="2">KH87</strain>
    </source>
</reference>
<dbReference type="AlphaFoldDB" id="A0A1E7Q6A3"/>
<dbReference type="InterPro" id="IPR029068">
    <property type="entry name" value="Glyas_Bleomycin-R_OHBP_Dase"/>
</dbReference>
<dbReference type="EMBL" id="MKEK01000001">
    <property type="protein sequence ID" value="OEY69705.1"/>
    <property type="molecule type" value="Genomic_DNA"/>
</dbReference>